<sequence>MQHQSRVYCQSASSICVECHARAPAVAMPQESKCEKFFLYNTLSILLKAVEKQRTTVDLRNEASIFGIVDHADAHMNVVMRDCVFTDPRGDSFRYDMFFVQARNIRCVHIPPNVSTREKFRYFSGDRLVIFSRERHDNSPQQSGSLAL</sequence>
<organism evidence="2 3">
    <name type="scientific">Ooceraea biroi</name>
    <name type="common">Clonal raider ant</name>
    <name type="synonym">Cerapachys biroi</name>
    <dbReference type="NCBI Taxonomy" id="2015173"/>
    <lineage>
        <taxon>Eukaryota</taxon>
        <taxon>Metazoa</taxon>
        <taxon>Ecdysozoa</taxon>
        <taxon>Arthropoda</taxon>
        <taxon>Hexapoda</taxon>
        <taxon>Insecta</taxon>
        <taxon>Pterygota</taxon>
        <taxon>Neoptera</taxon>
        <taxon>Endopterygota</taxon>
        <taxon>Hymenoptera</taxon>
        <taxon>Apocrita</taxon>
        <taxon>Aculeata</taxon>
        <taxon>Formicoidea</taxon>
        <taxon>Formicidae</taxon>
        <taxon>Dorylinae</taxon>
        <taxon>Ooceraea</taxon>
    </lineage>
</organism>
<dbReference type="InterPro" id="IPR001163">
    <property type="entry name" value="Sm_dom_euk/arc"/>
</dbReference>
<evidence type="ECO:0000313" key="2">
    <source>
        <dbReference type="EMBL" id="RLU15605.1"/>
    </source>
</evidence>
<dbReference type="InterPro" id="IPR052840">
    <property type="entry name" value="U7_snRNA_Sm-like"/>
</dbReference>
<dbReference type="PANTHER" id="PTHR21196:SF1">
    <property type="entry name" value="U7 SNRNA-ASSOCIATED SM-LIKE PROTEIN LSM10"/>
    <property type="match status" value="1"/>
</dbReference>
<accession>A0A3L8D572</accession>
<evidence type="ECO:0000259" key="1">
    <source>
        <dbReference type="SMART" id="SM00651"/>
    </source>
</evidence>
<protein>
    <recommendedName>
        <fullName evidence="1">Sm domain-containing protein</fullName>
    </recommendedName>
</protein>
<dbReference type="Pfam" id="PF01423">
    <property type="entry name" value="LSM"/>
    <property type="match status" value="1"/>
</dbReference>
<dbReference type="GO" id="GO:0071208">
    <property type="term" value="F:histone pre-mRNA DCP binding"/>
    <property type="evidence" value="ECO:0007669"/>
    <property type="project" value="TreeGrafter"/>
</dbReference>
<dbReference type="InterPro" id="IPR010920">
    <property type="entry name" value="LSM_dom_sf"/>
</dbReference>
<dbReference type="OrthoDB" id="10256176at2759"/>
<dbReference type="GO" id="GO:0071209">
    <property type="term" value="F:U7 snRNA binding"/>
    <property type="evidence" value="ECO:0007669"/>
    <property type="project" value="TreeGrafter"/>
</dbReference>
<gene>
    <name evidence="2" type="ORF">DMN91_011358</name>
</gene>
<dbReference type="EMBL" id="QOIP01000012">
    <property type="protein sequence ID" value="RLU15605.1"/>
    <property type="molecule type" value="Genomic_DNA"/>
</dbReference>
<evidence type="ECO:0000313" key="3">
    <source>
        <dbReference type="Proteomes" id="UP000279307"/>
    </source>
</evidence>
<dbReference type="Gene3D" id="2.30.30.100">
    <property type="match status" value="1"/>
</dbReference>
<dbReference type="PANTHER" id="PTHR21196">
    <property type="entry name" value="U7 SNRNA-ASSOCIATED SM-LIKE PROTEIN LSM10"/>
    <property type="match status" value="1"/>
</dbReference>
<name>A0A3L8D572_OOCBI</name>
<dbReference type="SUPFAM" id="SSF50182">
    <property type="entry name" value="Sm-like ribonucleoproteins"/>
    <property type="match status" value="1"/>
</dbReference>
<dbReference type="Proteomes" id="UP000279307">
    <property type="component" value="Chromosome 12"/>
</dbReference>
<feature type="domain" description="Sm" evidence="1">
    <location>
        <begin position="44"/>
        <end position="110"/>
    </location>
</feature>
<dbReference type="AlphaFoldDB" id="A0A3L8D572"/>
<dbReference type="GO" id="GO:0016604">
    <property type="term" value="C:nuclear body"/>
    <property type="evidence" value="ECO:0007669"/>
    <property type="project" value="TreeGrafter"/>
</dbReference>
<dbReference type="GO" id="GO:0006398">
    <property type="term" value="P:mRNA 3'-end processing by stem-loop binding and cleavage"/>
    <property type="evidence" value="ECO:0007669"/>
    <property type="project" value="TreeGrafter"/>
</dbReference>
<dbReference type="SMART" id="SM00651">
    <property type="entry name" value="Sm"/>
    <property type="match status" value="1"/>
</dbReference>
<comment type="caution">
    <text evidence="2">The sequence shown here is derived from an EMBL/GenBank/DDBJ whole genome shotgun (WGS) entry which is preliminary data.</text>
</comment>
<reference evidence="2 3" key="1">
    <citation type="journal article" date="2018" name="Genome Res.">
        <title>The genomic architecture and molecular evolution of ant odorant receptors.</title>
        <authorList>
            <person name="McKenzie S.K."/>
            <person name="Kronauer D.J.C."/>
        </authorList>
    </citation>
    <scope>NUCLEOTIDE SEQUENCE [LARGE SCALE GENOMIC DNA]</scope>
    <source>
        <strain evidence="2">Clonal line C1</strain>
    </source>
</reference>
<dbReference type="GO" id="GO:0071254">
    <property type="term" value="C:cytoplasmic U snRNP body"/>
    <property type="evidence" value="ECO:0007669"/>
    <property type="project" value="TreeGrafter"/>
</dbReference>
<proteinExistence type="predicted"/>
<dbReference type="CDD" id="cd01733">
    <property type="entry name" value="LSm10"/>
    <property type="match status" value="1"/>
</dbReference>